<dbReference type="EMBL" id="JADWDJ010000007">
    <property type="protein sequence ID" value="KAG5278423.1"/>
    <property type="molecule type" value="Genomic_DNA"/>
</dbReference>
<dbReference type="Proteomes" id="UP000823561">
    <property type="component" value="Chromosome 7"/>
</dbReference>
<reference evidence="1" key="1">
    <citation type="submission" date="2020-10" db="EMBL/GenBank/DDBJ databases">
        <title>Chromosome-scale genome assembly of the Allis shad, Alosa alosa.</title>
        <authorList>
            <person name="Margot Z."/>
            <person name="Christophe K."/>
            <person name="Cabau C."/>
            <person name="Louis A."/>
            <person name="Berthelot C."/>
            <person name="Parey E."/>
            <person name="Roest Crollius H."/>
            <person name="Montfort J."/>
            <person name="Robinson-Rechavi M."/>
            <person name="Bucao C."/>
            <person name="Bouchez O."/>
            <person name="Gislard M."/>
            <person name="Lluch J."/>
            <person name="Milhes M."/>
            <person name="Lampietro C."/>
            <person name="Lopez Roques C."/>
            <person name="Donnadieu C."/>
            <person name="Braasch I."/>
            <person name="Desvignes T."/>
            <person name="Postlethwait J."/>
            <person name="Bobe J."/>
            <person name="Guiguen Y."/>
        </authorList>
    </citation>
    <scope>NUCLEOTIDE SEQUENCE</scope>
    <source>
        <strain evidence="1">M-15738</strain>
        <tissue evidence="1">Blood</tissue>
    </source>
</reference>
<proteinExistence type="predicted"/>
<dbReference type="AlphaFoldDB" id="A0AAV6GTH0"/>
<accession>A0AAV6GTH0</accession>
<comment type="caution">
    <text evidence="1">The sequence shown here is derived from an EMBL/GenBank/DDBJ whole genome shotgun (WGS) entry which is preliminary data.</text>
</comment>
<sequence>MVFMSLTSSLARLGRLSFPSTTNKQTKRSEVNYCPGYPTGENDMSLEKIRVELTSDIKRRNNREVIRMKMEKTFAYRRQEVVRNTPMIHEVQERWPALFEVQEINAEFKRITTIPLQSRFLSQLDILSDKLTGDGDRDEDVDVGRECLLKGLCIYLNEDPSNLVREIVEEDESQIQRAVEETIVGILVVKRHILDHPDIVIVLEGQQVSLELDNVALAAALLFGLIYALNLDYPKELKYTFEVLQKIIIELEGTTMSKKCQALKNRLHD</sequence>
<dbReference type="PANTHER" id="PTHR31025:SF27">
    <property type="entry name" value="SI:CH211-193K19.2-RELATED"/>
    <property type="match status" value="1"/>
</dbReference>
<protein>
    <submittedName>
        <fullName evidence="1">Uncharacterized protein</fullName>
    </submittedName>
</protein>
<keyword evidence="2" id="KW-1185">Reference proteome</keyword>
<organism evidence="1 2">
    <name type="scientific">Alosa alosa</name>
    <name type="common">allis shad</name>
    <dbReference type="NCBI Taxonomy" id="278164"/>
    <lineage>
        <taxon>Eukaryota</taxon>
        <taxon>Metazoa</taxon>
        <taxon>Chordata</taxon>
        <taxon>Craniata</taxon>
        <taxon>Vertebrata</taxon>
        <taxon>Euteleostomi</taxon>
        <taxon>Actinopterygii</taxon>
        <taxon>Neopterygii</taxon>
        <taxon>Teleostei</taxon>
        <taxon>Clupei</taxon>
        <taxon>Clupeiformes</taxon>
        <taxon>Clupeoidei</taxon>
        <taxon>Clupeidae</taxon>
        <taxon>Alosa</taxon>
    </lineage>
</organism>
<name>A0AAV6GTH0_9TELE</name>
<dbReference type="PANTHER" id="PTHR31025">
    <property type="entry name" value="SI:CH211-196P9.1-RELATED"/>
    <property type="match status" value="1"/>
</dbReference>
<gene>
    <name evidence="1" type="ORF">AALO_G00098830</name>
</gene>
<evidence type="ECO:0000313" key="2">
    <source>
        <dbReference type="Proteomes" id="UP000823561"/>
    </source>
</evidence>
<evidence type="ECO:0000313" key="1">
    <source>
        <dbReference type="EMBL" id="KAG5278423.1"/>
    </source>
</evidence>